<dbReference type="KEGG" id="saca:FFV09_20650"/>
<dbReference type="OrthoDB" id="2677830at2"/>
<dbReference type="AlphaFoldDB" id="A0A4Y6UZ69"/>
<dbReference type="InterPro" id="IPR036388">
    <property type="entry name" value="WH-like_DNA-bd_sf"/>
</dbReference>
<evidence type="ECO:0000313" key="1">
    <source>
        <dbReference type="EMBL" id="QDH23049.1"/>
    </source>
</evidence>
<proteinExistence type="predicted"/>
<reference evidence="1 2" key="1">
    <citation type="submission" date="2019-06" db="EMBL/GenBank/DDBJ databases">
        <title>Saccharibacillus brassicae sp. nov., an endophytic bacterium isolated from Chinese cabbage seeds (Brassica pekinensis).</title>
        <authorList>
            <person name="Jiang L."/>
            <person name="Lee J."/>
            <person name="Kim S.W."/>
        </authorList>
    </citation>
    <scope>NUCLEOTIDE SEQUENCE [LARGE SCALE GENOMIC DNA]</scope>
    <source>
        <strain evidence="2">KCTC 43072 / ATSA2</strain>
    </source>
</reference>
<sequence length="216" mass="25444">MRLWSYWVRAALEQGDAEKYFCQNVWWPLRGGFDGLHPEYEVTDRLGTSHFYDFAWIVPPTYLLIELRSFGSHVSNMDRRGFCRQLNRKTFLKAMGFDVICFSEDDVLQHPELSLTLLRMVLGRHERRSDAGLESQSPSDTNRTMSYRHREVIRLACTLERPLHPIDVRSHLRIDHRTAVNLLRSLCQKNLFEPRTGPQNRRLVRYVLQPAAVKFL</sequence>
<name>A0A4Y6UZ69_SACBS</name>
<evidence type="ECO:0000313" key="2">
    <source>
        <dbReference type="Proteomes" id="UP000316968"/>
    </source>
</evidence>
<gene>
    <name evidence="1" type="ORF">FFV09_20650</name>
</gene>
<keyword evidence="2" id="KW-1185">Reference proteome</keyword>
<dbReference type="EMBL" id="CP041217">
    <property type="protein sequence ID" value="QDH23049.1"/>
    <property type="molecule type" value="Genomic_DNA"/>
</dbReference>
<organism evidence="1 2">
    <name type="scientific">Saccharibacillus brassicae</name>
    <dbReference type="NCBI Taxonomy" id="2583377"/>
    <lineage>
        <taxon>Bacteria</taxon>
        <taxon>Bacillati</taxon>
        <taxon>Bacillota</taxon>
        <taxon>Bacilli</taxon>
        <taxon>Bacillales</taxon>
        <taxon>Paenibacillaceae</taxon>
        <taxon>Saccharibacillus</taxon>
    </lineage>
</organism>
<dbReference type="Proteomes" id="UP000316968">
    <property type="component" value="Chromosome"/>
</dbReference>
<dbReference type="InterPro" id="IPR036390">
    <property type="entry name" value="WH_DNA-bd_sf"/>
</dbReference>
<dbReference type="SUPFAM" id="SSF46785">
    <property type="entry name" value="Winged helix' DNA-binding domain"/>
    <property type="match status" value="1"/>
</dbReference>
<evidence type="ECO:0008006" key="3">
    <source>
        <dbReference type="Google" id="ProtNLM"/>
    </source>
</evidence>
<dbReference type="Gene3D" id="1.10.10.10">
    <property type="entry name" value="Winged helix-like DNA-binding domain superfamily/Winged helix DNA-binding domain"/>
    <property type="match status" value="1"/>
</dbReference>
<dbReference type="RefSeq" id="WP_141449586.1">
    <property type="nucleotide sequence ID" value="NZ_CP041217.1"/>
</dbReference>
<accession>A0A4Y6UZ69</accession>
<protein>
    <recommendedName>
        <fullName evidence="3">DUF559 domain-containing protein</fullName>
    </recommendedName>
</protein>